<keyword evidence="5" id="KW-0862">Zinc</keyword>
<evidence type="ECO:0000256" key="5">
    <source>
        <dbReference type="ARBA" id="ARBA00022833"/>
    </source>
</evidence>
<dbReference type="EMBL" id="JABUKG010000001">
    <property type="protein sequence ID" value="MBY6319347.1"/>
    <property type="molecule type" value="Genomic_DNA"/>
</dbReference>
<dbReference type="InterPro" id="IPR011650">
    <property type="entry name" value="Peptidase_M20_dimer"/>
</dbReference>
<dbReference type="InterPro" id="IPR036264">
    <property type="entry name" value="Bact_exopeptidase_dim_dom"/>
</dbReference>
<dbReference type="CDD" id="cd05675">
    <property type="entry name" value="M20_yscS_like"/>
    <property type="match status" value="1"/>
</dbReference>
<dbReference type="NCBIfam" id="NF005913">
    <property type="entry name" value="PRK07906.1"/>
    <property type="match status" value="1"/>
</dbReference>
<evidence type="ECO:0000313" key="9">
    <source>
        <dbReference type="Proteomes" id="UP001520140"/>
    </source>
</evidence>
<dbReference type="InterPro" id="IPR002933">
    <property type="entry name" value="Peptidase_M20"/>
</dbReference>
<sequence length="494" mass="53156">MNVVDAPRPTKTARHTVPTHRAHPLPTGTADGRNEAVSTSEQNPETSSETTASGTVAVEEVVDLVASLIRFDTTNTGDPATTVGERECAEWVARQLEEVGYETEYVESGAPGRGNVFARLPGADRSRGALLVHGHLDVVPAEPADWSVHPFSGAVEDGYLWGRGAVDMKDMVGMALALARQFRSQGTVPPRDLVFAFLADEEAGGKWGSHWLVEHRPDLFEGVSEAVGEVGGFSLTVARPDGEERRLYLVETAEKGLAWMRLTAKARAGHGSFLHDDNAVTYLAEAVAALGKHQFPLVMTESVTEFLAAVSAETGLEFDPGSPDIDGTLAKLGSIARIVGATLRDTANPTMLDAGYKANVIPQTATATVDCRVLPGRKEAFEKEVDELIGPHVERSWIADLEPYETTFDGHLVDAMNDAILAFDENGRTVPYMLSGGTDAKAFAKLGVRCFGFAPLKLPPELDFAALFHGVDERVPVDALVFGTKVFEHFLLHS</sequence>
<evidence type="ECO:0000256" key="2">
    <source>
        <dbReference type="ARBA" id="ARBA00006247"/>
    </source>
</evidence>
<keyword evidence="9" id="KW-1185">Reference proteome</keyword>
<feature type="compositionally biased region" description="Polar residues" evidence="6">
    <location>
        <begin position="36"/>
        <end position="54"/>
    </location>
</feature>
<evidence type="ECO:0000256" key="4">
    <source>
        <dbReference type="ARBA" id="ARBA00022801"/>
    </source>
</evidence>
<dbReference type="Gene3D" id="1.10.150.900">
    <property type="match status" value="1"/>
</dbReference>
<dbReference type="Gene3D" id="3.30.70.360">
    <property type="match status" value="1"/>
</dbReference>
<comment type="cofactor">
    <cofactor evidence="1">
        <name>Zn(2+)</name>
        <dbReference type="ChEBI" id="CHEBI:29105"/>
    </cofactor>
</comment>
<comment type="caution">
    <text evidence="8">The sequence shown here is derived from an EMBL/GenBank/DDBJ whole genome shotgun (WGS) entry which is preliminary data.</text>
</comment>
<evidence type="ECO:0000259" key="7">
    <source>
        <dbReference type="Pfam" id="PF07687"/>
    </source>
</evidence>
<dbReference type="Pfam" id="PF07687">
    <property type="entry name" value="M20_dimer"/>
    <property type="match status" value="1"/>
</dbReference>
<feature type="compositionally biased region" description="Basic residues" evidence="6">
    <location>
        <begin position="11"/>
        <end position="23"/>
    </location>
</feature>
<comment type="similarity">
    <text evidence="2">Belongs to the peptidase M20A family.</text>
</comment>
<dbReference type="SUPFAM" id="SSF55031">
    <property type="entry name" value="Bacterial exopeptidase dimerisation domain"/>
    <property type="match status" value="1"/>
</dbReference>
<dbReference type="Proteomes" id="UP001520140">
    <property type="component" value="Unassembled WGS sequence"/>
</dbReference>
<name>A0ABS7NNP0_9NOCA</name>
<dbReference type="Pfam" id="PF01546">
    <property type="entry name" value="Peptidase_M20"/>
    <property type="match status" value="1"/>
</dbReference>
<dbReference type="PANTHER" id="PTHR43808">
    <property type="entry name" value="ACETYLORNITHINE DEACETYLASE"/>
    <property type="match status" value="1"/>
</dbReference>
<dbReference type="Gene3D" id="3.40.630.10">
    <property type="entry name" value="Zn peptidases"/>
    <property type="match status" value="1"/>
</dbReference>
<dbReference type="InterPro" id="IPR001261">
    <property type="entry name" value="ArgE/DapE_CS"/>
</dbReference>
<organism evidence="8 9">
    <name type="scientific">Rhodococcoides kroppenstedtii</name>
    <dbReference type="NCBI Taxonomy" id="293050"/>
    <lineage>
        <taxon>Bacteria</taxon>
        <taxon>Bacillati</taxon>
        <taxon>Actinomycetota</taxon>
        <taxon>Actinomycetes</taxon>
        <taxon>Mycobacteriales</taxon>
        <taxon>Nocardiaceae</taxon>
        <taxon>Rhodococcoides</taxon>
    </lineage>
</organism>
<gene>
    <name evidence="8" type="ORF">HQ605_00755</name>
</gene>
<evidence type="ECO:0000313" key="8">
    <source>
        <dbReference type="EMBL" id="MBY6319347.1"/>
    </source>
</evidence>
<proteinExistence type="inferred from homology"/>
<reference evidence="8 9" key="1">
    <citation type="submission" date="2020-06" db="EMBL/GenBank/DDBJ databases">
        <title>Taxonomy, biology and ecology of Rhodococcus bacteria occurring in California pistachio and other woody hosts as revealed by genome sequence analyses.</title>
        <authorList>
            <person name="Gai Y."/>
            <person name="Riely B."/>
        </authorList>
    </citation>
    <scope>NUCLEOTIDE SEQUENCE [LARGE SCALE GENOMIC DNA]</scope>
    <source>
        <strain evidence="8 9">BP-284</strain>
    </source>
</reference>
<dbReference type="PANTHER" id="PTHR43808:SF8">
    <property type="entry name" value="PEPTIDASE M20 DIMERISATION DOMAIN-CONTAINING PROTEIN"/>
    <property type="match status" value="1"/>
</dbReference>
<protein>
    <submittedName>
        <fullName evidence="8">M20/M25/M40 family metallo-hydrolase</fullName>
    </submittedName>
</protein>
<feature type="domain" description="Peptidase M20 dimerisation" evidence="7">
    <location>
        <begin position="252"/>
        <end position="392"/>
    </location>
</feature>
<dbReference type="InterPro" id="IPR050072">
    <property type="entry name" value="Peptidase_M20A"/>
</dbReference>
<evidence type="ECO:0000256" key="3">
    <source>
        <dbReference type="ARBA" id="ARBA00022723"/>
    </source>
</evidence>
<dbReference type="PROSITE" id="PS00758">
    <property type="entry name" value="ARGE_DAPE_CPG2_1"/>
    <property type="match status" value="1"/>
</dbReference>
<evidence type="ECO:0000256" key="1">
    <source>
        <dbReference type="ARBA" id="ARBA00001947"/>
    </source>
</evidence>
<feature type="region of interest" description="Disordered" evidence="6">
    <location>
        <begin position="1"/>
        <end position="54"/>
    </location>
</feature>
<evidence type="ECO:0000256" key="6">
    <source>
        <dbReference type="SAM" id="MobiDB-lite"/>
    </source>
</evidence>
<keyword evidence="3" id="KW-0479">Metal-binding</keyword>
<dbReference type="SUPFAM" id="SSF53187">
    <property type="entry name" value="Zn-dependent exopeptidases"/>
    <property type="match status" value="1"/>
</dbReference>
<keyword evidence="4" id="KW-0378">Hydrolase</keyword>
<accession>A0ABS7NNP0</accession>